<dbReference type="Pfam" id="PF03265">
    <property type="entry name" value="DNase_II"/>
    <property type="match status" value="1"/>
</dbReference>
<sequence length="354" mass="40365">MSRATIVTSLFVLTVVSEVVYIESVTCRDMNGMTVDWFYVYKLPKITTSGNVLIKTGVAFYYLDYNRQTFQLSTVSIENLSQPVAQTLQQIYTSPAGTVDIYVAHIMYNDQPPSGRRTSRGHTKGVVSYDGKDGFWMVHSVPKFPGKSSPYQWPGNANTYGQSILCVSFKSPEMENIANQMLYNNPYVYSSNIPSKLKSIAPTFQKILKGEHVKSSPWFRKTRLQSRGGEDFTHYAKYRSFGKDLYVDLVAKDLSSTFYVETWRRRNVLPSDCTHRYHVYNILDIKFSPTVQFSYTKDHSKWAISESADQVICIGDINREKSQFKRGGGTLCANLPQVWNQYYGLMLCYEACVG</sequence>
<comment type="caution">
    <text evidence="3">The sequence shown here is derived from an EMBL/GenBank/DDBJ whole genome shotgun (WGS) entry which is preliminary data.</text>
</comment>
<evidence type="ECO:0000313" key="4">
    <source>
        <dbReference type="Proteomes" id="UP001152320"/>
    </source>
</evidence>
<gene>
    <name evidence="3" type="ORF">HOLleu_17222</name>
</gene>
<dbReference type="PANTHER" id="PTHR10858">
    <property type="entry name" value="DEOXYRIBONUCLEASE II"/>
    <property type="match status" value="1"/>
</dbReference>
<dbReference type="CDD" id="cd09120">
    <property type="entry name" value="PLDc_DNaseII_1"/>
    <property type="match status" value="1"/>
</dbReference>
<dbReference type="Proteomes" id="UP001152320">
    <property type="component" value="Chromosome 7"/>
</dbReference>
<dbReference type="AlphaFoldDB" id="A0A9Q1C7J7"/>
<evidence type="ECO:0000256" key="1">
    <source>
        <dbReference type="ARBA" id="ARBA00007527"/>
    </source>
</evidence>
<name>A0A9Q1C7J7_HOLLE</name>
<keyword evidence="4" id="KW-1185">Reference proteome</keyword>
<dbReference type="InterPro" id="IPR004947">
    <property type="entry name" value="DNase_II"/>
</dbReference>
<dbReference type="OrthoDB" id="10261598at2759"/>
<dbReference type="CDD" id="cd09121">
    <property type="entry name" value="PLDc_DNaseII_2"/>
    <property type="match status" value="1"/>
</dbReference>
<dbReference type="EMBL" id="JAIZAY010000007">
    <property type="protein sequence ID" value="KAJ8039484.1"/>
    <property type="molecule type" value="Genomic_DNA"/>
</dbReference>
<keyword evidence="2" id="KW-0378">Hydrolase</keyword>
<protein>
    <submittedName>
        <fullName evidence="3">Plancitoxin-1</fullName>
    </submittedName>
</protein>
<dbReference type="GO" id="GO:0004531">
    <property type="term" value="F:deoxyribonuclease II activity"/>
    <property type="evidence" value="ECO:0007669"/>
    <property type="project" value="InterPro"/>
</dbReference>
<dbReference type="PANTHER" id="PTHR10858:SF23">
    <property type="entry name" value="DEOXYRIBONUCLEASE II"/>
    <property type="match status" value="1"/>
</dbReference>
<proteinExistence type="inferred from homology"/>
<reference evidence="3" key="1">
    <citation type="submission" date="2021-10" db="EMBL/GenBank/DDBJ databases">
        <title>Tropical sea cucumber genome reveals ecological adaptation and Cuvierian tubules defense mechanism.</title>
        <authorList>
            <person name="Chen T."/>
        </authorList>
    </citation>
    <scope>NUCLEOTIDE SEQUENCE</scope>
    <source>
        <strain evidence="3">Nanhai2018</strain>
        <tissue evidence="3">Muscle</tissue>
    </source>
</reference>
<comment type="similarity">
    <text evidence="1">Belongs to the DNase II family.</text>
</comment>
<evidence type="ECO:0000313" key="3">
    <source>
        <dbReference type="EMBL" id="KAJ8039484.1"/>
    </source>
</evidence>
<evidence type="ECO:0000256" key="2">
    <source>
        <dbReference type="ARBA" id="ARBA00022801"/>
    </source>
</evidence>
<accession>A0A9Q1C7J7</accession>
<organism evidence="3 4">
    <name type="scientific">Holothuria leucospilota</name>
    <name type="common">Black long sea cucumber</name>
    <name type="synonym">Mertensiothuria leucospilota</name>
    <dbReference type="NCBI Taxonomy" id="206669"/>
    <lineage>
        <taxon>Eukaryota</taxon>
        <taxon>Metazoa</taxon>
        <taxon>Echinodermata</taxon>
        <taxon>Eleutherozoa</taxon>
        <taxon>Echinozoa</taxon>
        <taxon>Holothuroidea</taxon>
        <taxon>Aspidochirotacea</taxon>
        <taxon>Aspidochirotida</taxon>
        <taxon>Holothuriidae</taxon>
        <taxon>Holothuria</taxon>
    </lineage>
</organism>
<dbReference type="GO" id="GO:0006309">
    <property type="term" value="P:apoptotic DNA fragmentation"/>
    <property type="evidence" value="ECO:0007669"/>
    <property type="project" value="TreeGrafter"/>
</dbReference>